<dbReference type="InterPro" id="IPR002826">
    <property type="entry name" value="MptE-like"/>
</dbReference>
<organism evidence="2 3">
    <name type="scientific">Cohnella hashimotonis</name>
    <dbReference type="NCBI Taxonomy" id="2826895"/>
    <lineage>
        <taxon>Bacteria</taxon>
        <taxon>Bacillati</taxon>
        <taxon>Bacillota</taxon>
        <taxon>Bacilli</taxon>
        <taxon>Bacillales</taxon>
        <taxon>Paenibacillaceae</taxon>
        <taxon>Cohnella</taxon>
    </lineage>
</organism>
<name>A0ABT6TU35_9BACL</name>
<dbReference type="EMBL" id="JAGRPV010000002">
    <property type="protein sequence ID" value="MDI4650355.1"/>
    <property type="molecule type" value="Genomic_DNA"/>
</dbReference>
<reference evidence="2" key="1">
    <citation type="submission" date="2023-04" db="EMBL/GenBank/DDBJ databases">
        <title>Comparative genomic analysis of Cohnella hashimotonis sp. nov., isolated from the International Space Station.</title>
        <authorList>
            <person name="Venkateswaran K."/>
            <person name="Simpson A."/>
        </authorList>
    </citation>
    <scope>NUCLEOTIDE SEQUENCE</scope>
    <source>
        <strain evidence="2">F6_2S_P_1</strain>
    </source>
</reference>
<proteinExistence type="predicted"/>
<feature type="domain" description="6-hydroxymethylpterin diphosphokinase MptE-like" evidence="1">
    <location>
        <begin position="211"/>
        <end position="381"/>
    </location>
</feature>
<gene>
    <name evidence="2" type="ORF">KB449_35825</name>
</gene>
<dbReference type="PANTHER" id="PTHR41786">
    <property type="entry name" value="MOTILITY ACCESSORY FACTOR MAF"/>
    <property type="match status" value="1"/>
</dbReference>
<accession>A0ABT6TU35</accession>
<evidence type="ECO:0000313" key="2">
    <source>
        <dbReference type="EMBL" id="MDI4650355.1"/>
    </source>
</evidence>
<dbReference type="Pfam" id="PF01973">
    <property type="entry name" value="MptE-like"/>
    <property type="match status" value="1"/>
</dbReference>
<evidence type="ECO:0000259" key="1">
    <source>
        <dbReference type="Pfam" id="PF01973"/>
    </source>
</evidence>
<sequence>MNIEASNLQVLSRRFPSVLGLLERREQEFENAGFFTIASRASDPTVYREAEGKKTFWLSQYNPRQEAANFISKFQDVNDYNHVLFYGAGLGYHIEEFVSKFPNIKYSIYEPEPSIFYQWMKCRPNALSSLSLLQNIFIETHPDQVNIYLSHLLQHTNGQIQLIVHPAYERFLQERINHFLEQFKVTLKVAKHNLAAYEHFQNIWVVNGTLNLRHTLSTPNYLQFKEKLNGKPVLIVSAGPSLQDEIENLRMIRQKNSAYIFAVGSANKSLINHGIMPHAVCAYDGSNLQTSVFKELIESGATDIPLFYGSYVGAMLLEEYHGPKIHFLMTHDTIGQFVLQDEALNQPSVVTSPTIAGVMLDVLCKLNCTIYFVGQNLALRNSKYYAEKIRYDHLPENVLSADYQYVKTLDVDGVEIDTTRDFLMMKMSIEAIKRSYPEIVAYNTTKGGAAIEGIPYRTLDEVIQSDFKQNTVDEKWFEDVTTDIQINAAINQIESLVKSAESLKIMLDKISDLLTKIYKNVEQRKPNKLYPIFPKFDAAIQELLRNDAYKVFLLPMNQNAHDLLWKKISDIKLEANVFTKGNMIAQHFGSYIYECQKAYAQSKGVISHLLETKTIEQKKIEALQAESPIAEVEVGGAV</sequence>
<dbReference type="PANTHER" id="PTHR41786:SF1">
    <property type="entry name" value="6-HYDROXYMETHYLPTERIN DIPHOSPHOKINASE MPTE-LIKE DOMAIN-CONTAINING PROTEIN"/>
    <property type="match status" value="1"/>
</dbReference>
<evidence type="ECO:0000313" key="3">
    <source>
        <dbReference type="Proteomes" id="UP001161691"/>
    </source>
</evidence>
<keyword evidence="3" id="KW-1185">Reference proteome</keyword>
<dbReference type="Proteomes" id="UP001161691">
    <property type="component" value="Unassembled WGS sequence"/>
</dbReference>
<protein>
    <submittedName>
        <fullName evidence="2">DUF115 domain-containing protein</fullName>
    </submittedName>
</protein>
<comment type="caution">
    <text evidence="2">The sequence shown here is derived from an EMBL/GenBank/DDBJ whole genome shotgun (WGS) entry which is preliminary data.</text>
</comment>
<dbReference type="RefSeq" id="WP_282913205.1">
    <property type="nucleotide sequence ID" value="NZ_JAGRPV010000002.1"/>
</dbReference>